<evidence type="ECO:0000256" key="1">
    <source>
        <dbReference type="ARBA" id="ARBA00008857"/>
    </source>
</evidence>
<evidence type="ECO:0000256" key="2">
    <source>
        <dbReference type="ARBA" id="ARBA00022908"/>
    </source>
</evidence>
<evidence type="ECO:0000313" key="8">
    <source>
        <dbReference type="EMBL" id="RYV49409.1"/>
    </source>
</evidence>
<dbReference type="InterPro" id="IPR010998">
    <property type="entry name" value="Integrase_recombinase_N"/>
</dbReference>
<dbReference type="Proteomes" id="UP000293764">
    <property type="component" value="Unassembled WGS sequence"/>
</dbReference>
<accession>A0A4Q5MVC0</accession>
<dbReference type="EMBL" id="SDWW01000079">
    <property type="protein sequence ID" value="RYV49409.1"/>
    <property type="molecule type" value="Genomic_DNA"/>
</dbReference>
<evidence type="ECO:0000256" key="3">
    <source>
        <dbReference type="ARBA" id="ARBA00023125"/>
    </source>
</evidence>
<keyword evidence="9" id="KW-1185">Reference proteome</keyword>
<evidence type="ECO:0000259" key="7">
    <source>
        <dbReference type="PROSITE" id="PS51900"/>
    </source>
</evidence>
<dbReference type="GO" id="GO:0006310">
    <property type="term" value="P:DNA recombination"/>
    <property type="evidence" value="ECO:0007669"/>
    <property type="project" value="UniProtKB-KW"/>
</dbReference>
<feature type="domain" description="Core-binding (CB)" evidence="7">
    <location>
        <begin position="56"/>
        <end position="144"/>
    </location>
</feature>
<protein>
    <submittedName>
        <fullName evidence="8">Site-specific integrase</fullName>
    </submittedName>
</protein>
<dbReference type="GO" id="GO:0015074">
    <property type="term" value="P:DNA integration"/>
    <property type="evidence" value="ECO:0007669"/>
    <property type="project" value="UniProtKB-KW"/>
</dbReference>
<evidence type="ECO:0000256" key="5">
    <source>
        <dbReference type="PROSITE-ProRule" id="PRU01248"/>
    </source>
</evidence>
<dbReference type="Pfam" id="PF00589">
    <property type="entry name" value="Phage_integrase"/>
    <property type="match status" value="1"/>
</dbReference>
<organism evidence="8 9">
    <name type="scientific">Pengzhenrongella frigida</name>
    <dbReference type="NCBI Taxonomy" id="1259133"/>
    <lineage>
        <taxon>Bacteria</taxon>
        <taxon>Bacillati</taxon>
        <taxon>Actinomycetota</taxon>
        <taxon>Actinomycetes</taxon>
        <taxon>Micrococcales</taxon>
        <taxon>Pengzhenrongella</taxon>
    </lineage>
</organism>
<comment type="caution">
    <text evidence="8">The sequence shown here is derived from an EMBL/GenBank/DDBJ whole genome shotgun (WGS) entry which is preliminary data.</text>
</comment>
<dbReference type="InterPro" id="IPR050090">
    <property type="entry name" value="Tyrosine_recombinase_XerCD"/>
</dbReference>
<evidence type="ECO:0000256" key="4">
    <source>
        <dbReference type="ARBA" id="ARBA00023172"/>
    </source>
</evidence>
<dbReference type="CDD" id="cd01189">
    <property type="entry name" value="INT_ICEBs1_C_like"/>
    <property type="match status" value="1"/>
</dbReference>
<dbReference type="InterPro" id="IPR002104">
    <property type="entry name" value="Integrase_catalytic"/>
</dbReference>
<proteinExistence type="inferred from homology"/>
<sequence>MSWVVERPVRGGKTRFTAAYRDPYGRIRSAGTFPTHREAMRAADRLDDAVSANSWIDPVAGRIAFQDYAENAWLPARQIEVTTRAGYNSYLRTHFVPFFGPMPLARIRPTTVQAWVTQASDKGLSPRSIAKYHVMLHSIFARAMLDRVIAFNPCENTELPKVVAKKYRILTPEEFETVIASIPPRFKALVLTDIETGLRWGELVALRPRHVDFLRRTITVSETIVEVSKKDSPTGERMIVKPYPKDDEPRTLHVSQDLLDTLAARIADLGLDRGHLLFPSREVAGGIPLSRANFNTRFWRPAITAAGIDFPLRMHDLRHAHASWLLAGGADLKSVMERMGHSQIMTTQKYLHTLPDADKKALAAFESIRRRGSG</sequence>
<dbReference type="InterPro" id="IPR011010">
    <property type="entry name" value="DNA_brk_join_enz"/>
</dbReference>
<dbReference type="Gene3D" id="1.10.150.130">
    <property type="match status" value="1"/>
</dbReference>
<feature type="domain" description="Tyr recombinase" evidence="6">
    <location>
        <begin position="165"/>
        <end position="363"/>
    </location>
</feature>
<dbReference type="SUPFAM" id="SSF56349">
    <property type="entry name" value="DNA breaking-rejoining enzymes"/>
    <property type="match status" value="1"/>
</dbReference>
<evidence type="ECO:0000313" key="9">
    <source>
        <dbReference type="Proteomes" id="UP000293764"/>
    </source>
</evidence>
<dbReference type="PROSITE" id="PS51900">
    <property type="entry name" value="CB"/>
    <property type="match status" value="1"/>
</dbReference>
<name>A0A4Q5MVC0_9MICO</name>
<dbReference type="InterPro" id="IPR013762">
    <property type="entry name" value="Integrase-like_cat_sf"/>
</dbReference>
<reference evidence="8 9" key="1">
    <citation type="submission" date="2019-01" db="EMBL/GenBank/DDBJ databases">
        <title>Novel species of Cellulomonas.</title>
        <authorList>
            <person name="Liu Q."/>
            <person name="Xin Y.-H."/>
        </authorList>
    </citation>
    <scope>NUCLEOTIDE SEQUENCE [LARGE SCALE GENOMIC DNA]</scope>
    <source>
        <strain evidence="8 9">HLT2-17</strain>
    </source>
</reference>
<dbReference type="Gene3D" id="1.10.443.10">
    <property type="entry name" value="Intergrase catalytic core"/>
    <property type="match status" value="1"/>
</dbReference>
<keyword evidence="4" id="KW-0233">DNA recombination</keyword>
<dbReference type="OrthoDB" id="1822491at2"/>
<dbReference type="GO" id="GO:0003677">
    <property type="term" value="F:DNA binding"/>
    <property type="evidence" value="ECO:0007669"/>
    <property type="project" value="UniProtKB-UniRule"/>
</dbReference>
<keyword evidence="2" id="KW-0229">DNA integration</keyword>
<gene>
    <name evidence="8" type="ORF">EUA98_18965</name>
</gene>
<comment type="similarity">
    <text evidence="1">Belongs to the 'phage' integrase family.</text>
</comment>
<keyword evidence="3 5" id="KW-0238">DNA-binding</keyword>
<dbReference type="InterPro" id="IPR004107">
    <property type="entry name" value="Integrase_SAM-like_N"/>
</dbReference>
<dbReference type="AlphaFoldDB" id="A0A4Q5MVC0"/>
<evidence type="ECO:0000259" key="6">
    <source>
        <dbReference type="PROSITE" id="PS51898"/>
    </source>
</evidence>
<dbReference type="PANTHER" id="PTHR30349">
    <property type="entry name" value="PHAGE INTEGRASE-RELATED"/>
    <property type="match status" value="1"/>
</dbReference>
<dbReference type="PROSITE" id="PS51898">
    <property type="entry name" value="TYR_RECOMBINASE"/>
    <property type="match status" value="1"/>
</dbReference>
<dbReference type="InterPro" id="IPR044068">
    <property type="entry name" value="CB"/>
</dbReference>
<dbReference type="PANTHER" id="PTHR30349:SF64">
    <property type="entry name" value="PROPHAGE INTEGRASE INTD-RELATED"/>
    <property type="match status" value="1"/>
</dbReference>
<dbReference type="Pfam" id="PF14659">
    <property type="entry name" value="Phage_int_SAM_3"/>
    <property type="match status" value="1"/>
</dbReference>